<comment type="function">
    <text evidence="2">Involved in regulation of actin and microtubule organization. Part of a WAVE complex that activates the Arp2/3 complex.</text>
</comment>
<evidence type="ECO:0000256" key="2">
    <source>
        <dbReference type="ARBA" id="ARBA00025223"/>
    </source>
</evidence>
<dbReference type="EMBL" id="JBBPBK010000008">
    <property type="protein sequence ID" value="KAK9280159.1"/>
    <property type="molecule type" value="Genomic_DNA"/>
</dbReference>
<dbReference type="PANTHER" id="PTHR10460">
    <property type="entry name" value="ABL INTERACTOR FAMILY MEMBER"/>
    <property type="match status" value="1"/>
</dbReference>
<protein>
    <submittedName>
        <fullName evidence="3">Uncharacterized protein</fullName>
    </submittedName>
</protein>
<name>A0AAP0RPM6_LIQFO</name>
<dbReference type="AlphaFoldDB" id="A0AAP0RPM6"/>
<comment type="similarity">
    <text evidence="1">Belongs to the ABI family.</text>
</comment>
<evidence type="ECO:0000313" key="3">
    <source>
        <dbReference type="EMBL" id="KAK9280159.1"/>
    </source>
</evidence>
<dbReference type="Gene3D" id="6.10.140.1620">
    <property type="match status" value="1"/>
</dbReference>
<proteinExistence type="inferred from homology"/>
<evidence type="ECO:0000256" key="1">
    <source>
        <dbReference type="ARBA" id="ARBA00010020"/>
    </source>
</evidence>
<gene>
    <name evidence="3" type="ORF">L1049_013846</name>
</gene>
<evidence type="ECO:0000313" key="4">
    <source>
        <dbReference type="Proteomes" id="UP001415857"/>
    </source>
</evidence>
<keyword evidence="4" id="KW-1185">Reference proteome</keyword>
<dbReference type="InterPro" id="IPR028457">
    <property type="entry name" value="ABI"/>
</dbReference>
<dbReference type="Proteomes" id="UP001415857">
    <property type="component" value="Unassembled WGS sequence"/>
</dbReference>
<reference evidence="3 4" key="1">
    <citation type="journal article" date="2024" name="Plant J.">
        <title>Genome sequences and population genomics reveal climatic adaptation and genomic divergence between two closely related sweetgum species.</title>
        <authorList>
            <person name="Xu W.Q."/>
            <person name="Ren C.Q."/>
            <person name="Zhang X.Y."/>
            <person name="Comes H.P."/>
            <person name="Liu X.H."/>
            <person name="Li Y.G."/>
            <person name="Kettle C.J."/>
            <person name="Jalonen R."/>
            <person name="Gaisberger H."/>
            <person name="Ma Y.Z."/>
            <person name="Qiu Y.X."/>
        </authorList>
    </citation>
    <scope>NUCLEOTIDE SEQUENCE [LARGE SCALE GENOMIC DNA]</scope>
    <source>
        <strain evidence="3">Hangzhou</strain>
    </source>
</reference>
<organism evidence="3 4">
    <name type="scientific">Liquidambar formosana</name>
    <name type="common">Formosan gum</name>
    <dbReference type="NCBI Taxonomy" id="63359"/>
    <lineage>
        <taxon>Eukaryota</taxon>
        <taxon>Viridiplantae</taxon>
        <taxon>Streptophyta</taxon>
        <taxon>Embryophyta</taxon>
        <taxon>Tracheophyta</taxon>
        <taxon>Spermatophyta</taxon>
        <taxon>Magnoliopsida</taxon>
        <taxon>eudicotyledons</taxon>
        <taxon>Gunneridae</taxon>
        <taxon>Pentapetalae</taxon>
        <taxon>Saxifragales</taxon>
        <taxon>Altingiaceae</taxon>
        <taxon>Liquidambar</taxon>
    </lineage>
</organism>
<comment type="caution">
    <text evidence="3">The sequence shown here is derived from an EMBL/GenBank/DDBJ whole genome shotgun (WGS) entry which is preliminary data.</text>
</comment>
<dbReference type="PANTHER" id="PTHR10460:SF0">
    <property type="entry name" value="ABELSON INTERACTING PROTEIN, ISOFORM D"/>
    <property type="match status" value="1"/>
</dbReference>
<accession>A0AAP0RPM6</accession>
<sequence>MDLQQSRSDNPAMTFDEVSMERSKNFVKALQELKNLRPQLYSAAEYCEKSYLHSEQKQMVLDNLKDYAVRALVNAVDHLGTVAYKLTDLLEQQTLDVSTMELKVTCLNQQLLTCQTYTDKEGIRQQQLLAFIPRHHKHYILPNSVNKKVHFGPHIQTDGRQNNIQARPRINPSGTPSSKTLSWHLASETKSTLKGASNALMSMTNDPKTSGKTSGVFHLLDPEETIQTKSSAALQLSSGGSASSAVTQAYGAVRRDSLEGSKPLTTFRSFENQNRREIIRAPVRSKSMLSAFFAKQKTPKLKTSYVS</sequence>